<dbReference type="Gene3D" id="3.40.50.300">
    <property type="entry name" value="P-loop containing nucleotide triphosphate hydrolases"/>
    <property type="match status" value="1"/>
</dbReference>
<name>A0A381WD61_9ZZZZ</name>
<gene>
    <name evidence="3" type="ORF">METZ01_LOCUS103238</name>
</gene>
<evidence type="ECO:0000259" key="2">
    <source>
        <dbReference type="Pfam" id="PF13476"/>
    </source>
</evidence>
<protein>
    <recommendedName>
        <fullName evidence="2">Rad50/SbcC-type AAA domain-containing protein</fullName>
    </recommendedName>
</protein>
<feature type="coiled-coil region" evidence="1">
    <location>
        <begin position="140"/>
        <end position="190"/>
    </location>
</feature>
<evidence type="ECO:0000313" key="3">
    <source>
        <dbReference type="EMBL" id="SVA50384.1"/>
    </source>
</evidence>
<feature type="non-terminal residue" evidence="3">
    <location>
        <position position="204"/>
    </location>
</feature>
<dbReference type="InterPro" id="IPR038729">
    <property type="entry name" value="Rad50/SbcC_AAA"/>
</dbReference>
<organism evidence="3">
    <name type="scientific">marine metagenome</name>
    <dbReference type="NCBI Taxonomy" id="408172"/>
    <lineage>
        <taxon>unclassified sequences</taxon>
        <taxon>metagenomes</taxon>
        <taxon>ecological metagenomes</taxon>
    </lineage>
</organism>
<dbReference type="PANTHER" id="PTHR32114">
    <property type="entry name" value="ABC TRANSPORTER ABCH.3"/>
    <property type="match status" value="1"/>
</dbReference>
<accession>A0A381WD61</accession>
<dbReference type="PANTHER" id="PTHR32114:SF2">
    <property type="entry name" value="ABC TRANSPORTER ABCH.3"/>
    <property type="match status" value="1"/>
</dbReference>
<sequence length="204" mass="22993">MIENIRSYNEEVIDFPRGITLFEGDMASGKSTILMGIEFALFGLGSQKPEALLAKKAEQGSITLNFTVDKENYEVKRTLKRKSGSVSQDAKNTYIKIGDEKEPLSPSELKQRVLQILKFNEPGGATAVSKIFRYAVFTPQEEMKQVLSDTEKRLETIRRAFGVEDYKTAAENAKGLTAELKLQIARFEERTRGIEDFDKNIKDA</sequence>
<dbReference type="GO" id="GO:0006302">
    <property type="term" value="P:double-strand break repair"/>
    <property type="evidence" value="ECO:0007669"/>
    <property type="project" value="InterPro"/>
</dbReference>
<evidence type="ECO:0000256" key="1">
    <source>
        <dbReference type="SAM" id="Coils"/>
    </source>
</evidence>
<dbReference type="Pfam" id="PF13476">
    <property type="entry name" value="AAA_23"/>
    <property type="match status" value="1"/>
</dbReference>
<dbReference type="InterPro" id="IPR027417">
    <property type="entry name" value="P-loop_NTPase"/>
</dbReference>
<dbReference type="AlphaFoldDB" id="A0A381WD61"/>
<dbReference type="GO" id="GO:0016887">
    <property type="term" value="F:ATP hydrolysis activity"/>
    <property type="evidence" value="ECO:0007669"/>
    <property type="project" value="InterPro"/>
</dbReference>
<proteinExistence type="predicted"/>
<keyword evidence="1" id="KW-0175">Coiled coil</keyword>
<dbReference type="SUPFAM" id="SSF52540">
    <property type="entry name" value="P-loop containing nucleoside triphosphate hydrolases"/>
    <property type="match status" value="1"/>
</dbReference>
<reference evidence="3" key="1">
    <citation type="submission" date="2018-05" db="EMBL/GenBank/DDBJ databases">
        <authorList>
            <person name="Lanie J.A."/>
            <person name="Ng W.-L."/>
            <person name="Kazmierczak K.M."/>
            <person name="Andrzejewski T.M."/>
            <person name="Davidsen T.M."/>
            <person name="Wayne K.J."/>
            <person name="Tettelin H."/>
            <person name="Glass J.I."/>
            <person name="Rusch D."/>
            <person name="Podicherti R."/>
            <person name="Tsui H.-C.T."/>
            <person name="Winkler M.E."/>
        </authorList>
    </citation>
    <scope>NUCLEOTIDE SEQUENCE</scope>
</reference>
<feature type="domain" description="Rad50/SbcC-type AAA" evidence="2">
    <location>
        <begin position="2"/>
        <end position="202"/>
    </location>
</feature>
<dbReference type="EMBL" id="UINC01011412">
    <property type="protein sequence ID" value="SVA50384.1"/>
    <property type="molecule type" value="Genomic_DNA"/>
</dbReference>